<dbReference type="InterPro" id="IPR000214">
    <property type="entry name" value="Znf_DNA_glyclase/AP_lyase"/>
</dbReference>
<dbReference type="InterPro" id="IPR035937">
    <property type="entry name" value="FPG_N"/>
</dbReference>
<dbReference type="PANTHER" id="PTHR42697">
    <property type="entry name" value="ENDONUCLEASE 8"/>
    <property type="match status" value="1"/>
</dbReference>
<dbReference type="EMBL" id="JBHLUB010000018">
    <property type="protein sequence ID" value="MFC0581553.1"/>
    <property type="molecule type" value="Genomic_DNA"/>
</dbReference>
<organism evidence="16 17">
    <name type="scientific">Micrococcoides hystricis</name>
    <dbReference type="NCBI Taxonomy" id="1572761"/>
    <lineage>
        <taxon>Bacteria</taxon>
        <taxon>Bacillati</taxon>
        <taxon>Actinomycetota</taxon>
        <taxon>Actinomycetes</taxon>
        <taxon>Micrococcales</taxon>
        <taxon>Micrococcaceae</taxon>
        <taxon>Micrococcoides</taxon>
    </lineage>
</organism>
<keyword evidence="12" id="KW-0326">Glycosidase</keyword>
<evidence type="ECO:0000256" key="9">
    <source>
        <dbReference type="ARBA" id="ARBA00023204"/>
    </source>
</evidence>
<evidence type="ECO:0000256" key="12">
    <source>
        <dbReference type="ARBA" id="ARBA00023295"/>
    </source>
</evidence>
<evidence type="ECO:0000256" key="11">
    <source>
        <dbReference type="ARBA" id="ARBA00023268"/>
    </source>
</evidence>
<dbReference type="SUPFAM" id="SSF81624">
    <property type="entry name" value="N-terminal domain of MutM-like DNA repair proteins"/>
    <property type="match status" value="1"/>
</dbReference>
<evidence type="ECO:0000256" key="2">
    <source>
        <dbReference type="ARBA" id="ARBA00012720"/>
    </source>
</evidence>
<dbReference type="SUPFAM" id="SSF46946">
    <property type="entry name" value="S13-like H2TH domain"/>
    <property type="match status" value="1"/>
</dbReference>
<evidence type="ECO:0000256" key="3">
    <source>
        <dbReference type="ARBA" id="ARBA00022723"/>
    </source>
</evidence>
<accession>A0ABV6P9N1</accession>
<protein>
    <recommendedName>
        <fullName evidence="2">DNA-(apurinic or apyrimidinic site) lyase</fullName>
        <ecNumber evidence="2">4.2.99.18</ecNumber>
    </recommendedName>
</protein>
<feature type="domain" description="Formamidopyrimidine-DNA glycosylase catalytic" evidence="15">
    <location>
        <begin position="1"/>
        <end position="88"/>
    </location>
</feature>
<evidence type="ECO:0000256" key="8">
    <source>
        <dbReference type="ARBA" id="ARBA00023125"/>
    </source>
</evidence>
<name>A0ABV6P9N1_9MICC</name>
<evidence type="ECO:0000313" key="16">
    <source>
        <dbReference type="EMBL" id="MFC0581553.1"/>
    </source>
</evidence>
<dbReference type="SUPFAM" id="SSF57716">
    <property type="entry name" value="Glucocorticoid receptor-like (DNA-binding domain)"/>
    <property type="match status" value="1"/>
</dbReference>
<evidence type="ECO:0000256" key="5">
    <source>
        <dbReference type="ARBA" id="ARBA00022771"/>
    </source>
</evidence>
<evidence type="ECO:0000256" key="6">
    <source>
        <dbReference type="ARBA" id="ARBA00022801"/>
    </source>
</evidence>
<evidence type="ECO:0000256" key="10">
    <source>
        <dbReference type="ARBA" id="ARBA00023239"/>
    </source>
</evidence>
<evidence type="ECO:0000259" key="15">
    <source>
        <dbReference type="PROSITE" id="PS51068"/>
    </source>
</evidence>
<dbReference type="Pfam" id="PF01149">
    <property type="entry name" value="Fapy_DNA_glyco"/>
    <property type="match status" value="1"/>
</dbReference>
<keyword evidence="9" id="KW-0234">DNA repair</keyword>
<keyword evidence="7" id="KW-0862">Zinc</keyword>
<reference evidence="16 17" key="1">
    <citation type="submission" date="2024-09" db="EMBL/GenBank/DDBJ databases">
        <authorList>
            <person name="Sun Q."/>
            <person name="Mori K."/>
        </authorList>
    </citation>
    <scope>NUCLEOTIDE SEQUENCE [LARGE SCALE GENOMIC DNA]</scope>
    <source>
        <strain evidence="16 17">NCAIM B.02604</strain>
    </source>
</reference>
<dbReference type="Pfam" id="PF06831">
    <property type="entry name" value="H2TH"/>
    <property type="match status" value="1"/>
</dbReference>
<keyword evidence="4" id="KW-0227">DNA damage</keyword>
<evidence type="ECO:0000259" key="14">
    <source>
        <dbReference type="PROSITE" id="PS51066"/>
    </source>
</evidence>
<dbReference type="InterPro" id="IPR012319">
    <property type="entry name" value="FPG_cat"/>
</dbReference>
<evidence type="ECO:0000256" key="7">
    <source>
        <dbReference type="ARBA" id="ARBA00022833"/>
    </source>
</evidence>
<keyword evidence="5 13" id="KW-0863">Zinc-finger</keyword>
<dbReference type="PANTHER" id="PTHR42697:SF3">
    <property type="entry name" value="ENDONUCLEASE 8 1"/>
    <property type="match status" value="1"/>
</dbReference>
<dbReference type="SMART" id="SM00898">
    <property type="entry name" value="Fapy_DNA_glyco"/>
    <property type="match status" value="1"/>
</dbReference>
<dbReference type="PROSITE" id="PS51066">
    <property type="entry name" value="ZF_FPG_2"/>
    <property type="match status" value="1"/>
</dbReference>
<comment type="similarity">
    <text evidence="1">Belongs to the FPG family.</text>
</comment>
<dbReference type="PROSITE" id="PS51068">
    <property type="entry name" value="FPG_CAT"/>
    <property type="match status" value="1"/>
</dbReference>
<dbReference type="InterPro" id="IPR010979">
    <property type="entry name" value="Ribosomal_uS13-like_H2TH"/>
</dbReference>
<dbReference type="InterPro" id="IPR015886">
    <property type="entry name" value="H2TH_FPG"/>
</dbReference>
<sequence>MPEGHSLFRLARRFREGFAGQRVAVSSPQGKFAHGATLVDGRMLRGAFNHGKHLFLDFDDRFVHIHLGLYGKAYFGGSQEFIDRVRIGKLHAYQDLIREDYQRPDPPVGAVRIRVIGDHGWADVRGPNRCEVINPDQLQQVLARLGPDPLQRKDGDVELFARNLQRATPVGLLLMDQSVVAGIGNIYRAEVLFLNQVDPATLGKQVRDEHVEGIWDSTVEQLGYGAEEGRIVTIRDPKLRHRIHSDHYVYQRQNRQCVRCGTNISVREAQGRKLFWCPGCQRQ</sequence>
<dbReference type="EC" id="4.2.99.18" evidence="2"/>
<comment type="caution">
    <text evidence="16">The sequence shown here is derived from an EMBL/GenBank/DDBJ whole genome shotgun (WGS) entry which is preliminary data.</text>
</comment>
<feature type="domain" description="FPG-type" evidence="14">
    <location>
        <begin position="248"/>
        <end position="282"/>
    </location>
</feature>
<proteinExistence type="inferred from homology"/>
<keyword evidence="10" id="KW-0456">Lyase</keyword>
<keyword evidence="8" id="KW-0238">DNA-binding</keyword>
<evidence type="ECO:0000256" key="13">
    <source>
        <dbReference type="PROSITE-ProRule" id="PRU00391"/>
    </source>
</evidence>
<keyword evidence="3" id="KW-0479">Metal-binding</keyword>
<dbReference type="Proteomes" id="UP001589862">
    <property type="component" value="Unassembled WGS sequence"/>
</dbReference>
<evidence type="ECO:0000256" key="1">
    <source>
        <dbReference type="ARBA" id="ARBA00009409"/>
    </source>
</evidence>
<keyword evidence="17" id="KW-1185">Reference proteome</keyword>
<dbReference type="Gene3D" id="3.20.190.10">
    <property type="entry name" value="MutM-like, N-terminal"/>
    <property type="match status" value="1"/>
</dbReference>
<dbReference type="RefSeq" id="WP_377458242.1">
    <property type="nucleotide sequence ID" value="NZ_JBHLUB010000018.1"/>
</dbReference>
<dbReference type="SMART" id="SM01232">
    <property type="entry name" value="H2TH"/>
    <property type="match status" value="1"/>
</dbReference>
<dbReference type="CDD" id="cd08970">
    <property type="entry name" value="AcNei1_N"/>
    <property type="match status" value="1"/>
</dbReference>
<evidence type="ECO:0000256" key="4">
    <source>
        <dbReference type="ARBA" id="ARBA00022763"/>
    </source>
</evidence>
<keyword evidence="6" id="KW-0378">Hydrolase</keyword>
<evidence type="ECO:0000313" key="17">
    <source>
        <dbReference type="Proteomes" id="UP001589862"/>
    </source>
</evidence>
<gene>
    <name evidence="16" type="ORF">ACFFFR_04000</name>
</gene>
<dbReference type="Gene3D" id="1.10.8.50">
    <property type="match status" value="1"/>
</dbReference>
<keyword evidence="11" id="KW-0511">Multifunctional enzyme</keyword>